<dbReference type="OrthoDB" id="1059077at2"/>
<comment type="caution">
    <text evidence="2">The sequence shown here is derived from an EMBL/GenBank/DDBJ whole genome shotgun (WGS) entry which is preliminary data.</text>
</comment>
<dbReference type="Proteomes" id="UP000477980">
    <property type="component" value="Unassembled WGS sequence"/>
</dbReference>
<dbReference type="PANTHER" id="PTHR36194">
    <property type="entry name" value="S-LAYER-LIKE PROTEIN"/>
    <property type="match status" value="1"/>
</dbReference>
<dbReference type="PANTHER" id="PTHR36194:SF1">
    <property type="entry name" value="S-LAYER-LIKE PROTEIN"/>
    <property type="match status" value="1"/>
</dbReference>
<reference evidence="2 3" key="1">
    <citation type="submission" date="2019-09" db="EMBL/GenBank/DDBJ databases">
        <title>Distinct polysaccharide growth profiles of human intestinal Prevotella copri isolates.</title>
        <authorList>
            <person name="Fehlner-Peach H."/>
            <person name="Magnabosco C."/>
            <person name="Raghavan V."/>
            <person name="Scher J.U."/>
            <person name="Tett A."/>
            <person name="Cox L.M."/>
            <person name="Gottsegen C."/>
            <person name="Watters A."/>
            <person name="Wiltshire- Gordon J.D."/>
            <person name="Segata N."/>
            <person name="Bonneau R."/>
            <person name="Littman D.R."/>
        </authorList>
    </citation>
    <scope>NUCLEOTIDE SEQUENCE [LARGE SCALE GENOMIC DNA]</scope>
    <source>
        <strain evidence="3">iAA917</strain>
    </source>
</reference>
<dbReference type="EMBL" id="VZAH01000081">
    <property type="protein sequence ID" value="MQP14424.1"/>
    <property type="molecule type" value="Genomic_DNA"/>
</dbReference>
<evidence type="ECO:0000259" key="1">
    <source>
        <dbReference type="Pfam" id="PF08308"/>
    </source>
</evidence>
<dbReference type="Pfam" id="PF08308">
    <property type="entry name" value="PEGA"/>
    <property type="match status" value="1"/>
</dbReference>
<feature type="domain" description="PEGA" evidence="1">
    <location>
        <begin position="138"/>
        <end position="191"/>
    </location>
</feature>
<proteinExistence type="predicted"/>
<dbReference type="RefSeq" id="WP_153089648.1">
    <property type="nucleotide sequence ID" value="NZ_VZAH01000081.1"/>
</dbReference>
<protein>
    <submittedName>
        <fullName evidence="2">PEGA domain-containing protein</fullName>
    </submittedName>
</protein>
<accession>A0A6G1VPD5</accession>
<dbReference type="InterPro" id="IPR013229">
    <property type="entry name" value="PEGA"/>
</dbReference>
<dbReference type="AlphaFoldDB" id="A0A6G1VPD5"/>
<evidence type="ECO:0000313" key="3">
    <source>
        <dbReference type="Proteomes" id="UP000477980"/>
    </source>
</evidence>
<sequence>MKIITNTDYMMRRLLLFCFFAFVAVAMSAQNNLVIRDFKYQQYDQTANLKGTLKKDNNGRTAALLKIETNLDDLAFDGGSYGIVTTEHKTGQWWVYVPERAQKITIRHPKFGACEFYYPSEIKAARTYSMQLTLEGMDVAIETSVAGSSIFVDDENVGKSPQTVYLTYGIHHITARNGNMYYDENINITKDGDKLLSLQMKDENELYGTVNVTVADGADIYFDGKKVGIGSWYQRLKAGTYVVETRKQNCESQTTSFEVEGKSDKTVEVKAPIPYTGSLTVLTTPKQVGMYSDTKLLSENGFAKLPIGKNEITYKHEGYRSITRTYDIPRDGELNDTIKLKPLTYIKKSGIYAGVAFTYGGSTMGVTGALGFSISNFDVQASYTMGLAESDPVHWYAKETNVEQEVDTYKLNTISVKLGYQFALSMRVGLTPQIGYMTQTLSSSGQYGDGANCGSFTVGAKLLIAPVPHLCLMLNPEFAIPNKKSETYKSIADVGGFAEGGFYAHAGIIVNF</sequence>
<gene>
    <name evidence="2" type="ORF">F7D25_08375</name>
</gene>
<name>A0A6G1VPD5_9BACT</name>
<evidence type="ECO:0000313" key="2">
    <source>
        <dbReference type="EMBL" id="MQP14424.1"/>
    </source>
</evidence>
<organism evidence="2 3">
    <name type="scientific">Segatella copri</name>
    <dbReference type="NCBI Taxonomy" id="165179"/>
    <lineage>
        <taxon>Bacteria</taxon>
        <taxon>Pseudomonadati</taxon>
        <taxon>Bacteroidota</taxon>
        <taxon>Bacteroidia</taxon>
        <taxon>Bacteroidales</taxon>
        <taxon>Prevotellaceae</taxon>
        <taxon>Segatella</taxon>
    </lineage>
</organism>